<dbReference type="Pfam" id="PF14829">
    <property type="entry name" value="GPAT_N"/>
    <property type="match status" value="1"/>
</dbReference>
<evidence type="ECO:0000256" key="6">
    <source>
        <dbReference type="ARBA" id="ARBA00013113"/>
    </source>
</evidence>
<dbReference type="EMBL" id="PYDT01000001">
    <property type="protein sequence ID" value="THU74550.1"/>
    <property type="molecule type" value="Genomic_DNA"/>
</dbReference>
<keyword evidence="14" id="KW-0238">DNA-binding</keyword>
<dbReference type="Pfam" id="PF16596">
    <property type="entry name" value="MFMR_assoc"/>
    <property type="match status" value="1"/>
</dbReference>
<keyword evidence="7" id="KW-0444">Lipid biosynthesis</keyword>
<evidence type="ECO:0000256" key="12">
    <source>
        <dbReference type="ARBA" id="ARBA00023015"/>
    </source>
</evidence>
<evidence type="ECO:0000256" key="4">
    <source>
        <dbReference type="ARBA" id="ARBA00005189"/>
    </source>
</evidence>
<keyword evidence="9" id="KW-0934">Plastid</keyword>
<evidence type="ECO:0000256" key="7">
    <source>
        <dbReference type="ARBA" id="ARBA00022516"/>
    </source>
</evidence>
<feature type="domain" description="BZIP" evidence="21">
    <location>
        <begin position="635"/>
        <end position="698"/>
    </location>
</feature>
<dbReference type="PANTHER" id="PTHR35695">
    <property type="entry name" value="GLYCEROL-3-PHOSPHATE ACYLTRANSFERASE, CHLOROPLASTIC"/>
    <property type="match status" value="1"/>
</dbReference>
<dbReference type="InterPro" id="IPR004827">
    <property type="entry name" value="bZIP"/>
</dbReference>
<evidence type="ECO:0000256" key="16">
    <source>
        <dbReference type="ARBA" id="ARBA00023209"/>
    </source>
</evidence>
<evidence type="ECO:0000256" key="13">
    <source>
        <dbReference type="ARBA" id="ARBA00023098"/>
    </source>
</evidence>
<dbReference type="GO" id="GO:0003677">
    <property type="term" value="F:DNA binding"/>
    <property type="evidence" value="ECO:0007669"/>
    <property type="project" value="UniProtKB-KW"/>
</dbReference>
<dbReference type="GO" id="GO:0005634">
    <property type="term" value="C:nucleus"/>
    <property type="evidence" value="ECO:0007669"/>
    <property type="project" value="UniProtKB-SubCell"/>
</dbReference>
<dbReference type="GO" id="GO:0016024">
    <property type="term" value="P:CDP-diacylglycerol biosynthetic process"/>
    <property type="evidence" value="ECO:0007669"/>
    <property type="project" value="UniProtKB-UniPathway"/>
</dbReference>
<feature type="compositionally biased region" description="Basic residues" evidence="20">
    <location>
        <begin position="637"/>
        <end position="655"/>
    </location>
</feature>
<dbReference type="GO" id="GO:0003700">
    <property type="term" value="F:DNA-binding transcription factor activity"/>
    <property type="evidence" value="ECO:0007669"/>
    <property type="project" value="InterPro"/>
</dbReference>
<evidence type="ECO:0000256" key="8">
    <source>
        <dbReference type="ARBA" id="ARBA00022528"/>
    </source>
</evidence>
<keyword evidence="8" id="KW-0150">Chloroplast</keyword>
<keyword evidence="12" id="KW-0805">Transcription regulation</keyword>
<comment type="similarity">
    <text evidence="5">Belongs to the GPAT/DAPAT family.</text>
</comment>
<dbReference type="UniPathway" id="UPA00557">
    <property type="reaction ID" value="UER00612"/>
</dbReference>
<dbReference type="Pfam" id="PF07777">
    <property type="entry name" value="MFMR"/>
    <property type="match status" value="1"/>
</dbReference>
<dbReference type="SMART" id="SM00338">
    <property type="entry name" value="BRLZ"/>
    <property type="match status" value="1"/>
</dbReference>
<dbReference type="Gene3D" id="1.10.1200.50">
    <property type="entry name" value="Glycerol-3-phosphate acyltransferase, alpha helical bundle, N-terminal"/>
    <property type="match status" value="1"/>
</dbReference>
<evidence type="ECO:0000256" key="14">
    <source>
        <dbReference type="ARBA" id="ARBA00023125"/>
    </source>
</evidence>
<keyword evidence="19" id="KW-0012">Acyltransferase</keyword>
<keyword evidence="11" id="KW-0809">Transit peptide</keyword>
<dbReference type="EC" id="2.3.1.15" evidence="6"/>
<feature type="region of interest" description="Disordered" evidence="20">
    <location>
        <begin position="732"/>
        <end position="776"/>
    </location>
</feature>
<feature type="compositionally biased region" description="Basic and acidic residues" evidence="20">
    <location>
        <begin position="732"/>
        <end position="756"/>
    </location>
</feature>
<dbReference type="PROSITE" id="PS50217">
    <property type="entry name" value="BZIP"/>
    <property type="match status" value="1"/>
</dbReference>
<keyword evidence="15" id="KW-0804">Transcription</keyword>
<keyword evidence="10" id="KW-0808">Transferase</keyword>
<evidence type="ECO:0000313" key="22">
    <source>
        <dbReference type="EMBL" id="THU74550.1"/>
    </source>
</evidence>
<evidence type="ECO:0000256" key="20">
    <source>
        <dbReference type="SAM" id="MobiDB-lite"/>
    </source>
</evidence>
<evidence type="ECO:0000313" key="23">
    <source>
        <dbReference type="Proteomes" id="UP000317650"/>
    </source>
</evidence>
<dbReference type="Gene3D" id="1.20.5.170">
    <property type="match status" value="1"/>
</dbReference>
<accession>A0A4S8KGR4</accession>
<proteinExistence type="inferred from homology"/>
<dbReference type="Gene3D" id="3.40.1130.10">
    <property type="entry name" value="Glycerol-3-phosphate (1)-acyltransferase"/>
    <property type="match status" value="1"/>
</dbReference>
<comment type="subcellular location">
    <subcellularLocation>
        <location evidence="1">Nucleus</location>
    </subcellularLocation>
    <subcellularLocation>
        <location evidence="2">Plastid</location>
        <location evidence="2">Chloroplast stroma</location>
    </subcellularLocation>
</comment>
<dbReference type="SUPFAM" id="SSF57959">
    <property type="entry name" value="Leucine zipper domain"/>
    <property type="match status" value="1"/>
</dbReference>
<dbReference type="InterPro" id="IPR016222">
    <property type="entry name" value="G3P_O-acylTrfase_chlp"/>
</dbReference>
<evidence type="ECO:0000256" key="17">
    <source>
        <dbReference type="ARBA" id="ARBA00023242"/>
    </source>
</evidence>
<dbReference type="InterPro" id="IPR002123">
    <property type="entry name" value="Plipid/glycerol_acylTrfase"/>
</dbReference>
<dbReference type="Pfam" id="PF00170">
    <property type="entry name" value="bZIP_1"/>
    <property type="match status" value="1"/>
</dbReference>
<keyword evidence="13" id="KW-0443">Lipid metabolism</keyword>
<gene>
    <name evidence="22" type="ORF">C4D60_Mb04t34560</name>
</gene>
<evidence type="ECO:0000256" key="9">
    <source>
        <dbReference type="ARBA" id="ARBA00022640"/>
    </source>
</evidence>
<dbReference type="InterPro" id="IPR023083">
    <property type="entry name" value="G3P_O-acylTrfase_N"/>
</dbReference>
<dbReference type="PANTHER" id="PTHR35695:SF1">
    <property type="entry name" value="GLYCEROL-3-PHOSPHATE ACYLTRANSFERASE, CHLOROPLASTIC"/>
    <property type="match status" value="1"/>
</dbReference>
<evidence type="ECO:0000256" key="1">
    <source>
        <dbReference type="ARBA" id="ARBA00004123"/>
    </source>
</evidence>
<evidence type="ECO:0000256" key="11">
    <source>
        <dbReference type="ARBA" id="ARBA00022946"/>
    </source>
</evidence>
<comment type="pathway">
    <text evidence="4">Lipid metabolism.</text>
</comment>
<dbReference type="PROSITE" id="PS00036">
    <property type="entry name" value="BZIP_BASIC"/>
    <property type="match status" value="1"/>
</dbReference>
<dbReference type="GO" id="GO:0009570">
    <property type="term" value="C:chloroplast stroma"/>
    <property type="evidence" value="ECO:0007669"/>
    <property type="project" value="UniProtKB-SubCell"/>
</dbReference>
<protein>
    <recommendedName>
        <fullName evidence="6">glycerol-3-phosphate 1-O-acyltransferase</fullName>
        <ecNumber evidence="6">2.3.1.15</ecNumber>
    </recommendedName>
</protein>
<keyword evidence="18" id="KW-1208">Phospholipid metabolism</keyword>
<evidence type="ECO:0000259" key="21">
    <source>
        <dbReference type="PROSITE" id="PS50217"/>
    </source>
</evidence>
<dbReference type="GO" id="GO:0004366">
    <property type="term" value="F:glycerol-3-phosphate O-acyltransferase activity"/>
    <property type="evidence" value="ECO:0007669"/>
    <property type="project" value="UniProtKB-EC"/>
</dbReference>
<dbReference type="GO" id="GO:0006655">
    <property type="term" value="P:phosphatidylglycerol biosynthetic process"/>
    <property type="evidence" value="ECO:0007669"/>
    <property type="project" value="TreeGrafter"/>
</dbReference>
<keyword evidence="17" id="KW-0539">Nucleus</keyword>
<reference evidence="22 23" key="1">
    <citation type="journal article" date="2019" name="Nat. Plants">
        <title>Genome sequencing of Musa balbisiana reveals subgenome evolution and function divergence in polyploid bananas.</title>
        <authorList>
            <person name="Yao X."/>
        </authorList>
    </citation>
    <scope>NUCLEOTIDE SEQUENCE [LARGE SCALE GENOMIC DNA]</scope>
    <source>
        <strain evidence="23">cv. DH-PKW</strain>
        <tissue evidence="22">Leaves</tissue>
    </source>
</reference>
<evidence type="ECO:0000256" key="3">
    <source>
        <dbReference type="ARBA" id="ARBA00004765"/>
    </source>
</evidence>
<feature type="region of interest" description="Disordered" evidence="20">
    <location>
        <begin position="635"/>
        <end position="657"/>
    </location>
</feature>
<evidence type="ECO:0000256" key="2">
    <source>
        <dbReference type="ARBA" id="ARBA00004470"/>
    </source>
</evidence>
<evidence type="ECO:0000256" key="19">
    <source>
        <dbReference type="ARBA" id="ARBA00023315"/>
    </source>
</evidence>
<organism evidence="22 23">
    <name type="scientific">Musa balbisiana</name>
    <name type="common">Banana</name>
    <dbReference type="NCBI Taxonomy" id="52838"/>
    <lineage>
        <taxon>Eukaryota</taxon>
        <taxon>Viridiplantae</taxon>
        <taxon>Streptophyta</taxon>
        <taxon>Embryophyta</taxon>
        <taxon>Tracheophyta</taxon>
        <taxon>Spermatophyta</taxon>
        <taxon>Magnoliopsida</taxon>
        <taxon>Liliopsida</taxon>
        <taxon>Zingiberales</taxon>
        <taxon>Musaceae</taxon>
        <taxon>Musa</taxon>
    </lineage>
</organism>
<name>A0A4S8KGR4_MUSBA</name>
<dbReference type="CDD" id="cd14702">
    <property type="entry name" value="bZIP_plant_GBF1"/>
    <property type="match status" value="1"/>
</dbReference>
<keyword evidence="16" id="KW-0594">Phospholipid biosynthesis</keyword>
<sequence>MSSSVVSLNYWTTTSSAVKLSAPTRTTGWLLEGGVPVTPGSSLDSGFGGGIWLHCPARSRRGREIRGSKTRAMVQPVGKCWRSVIRRAVLASDMGAEEEVGRSRCFLRARNEEELLFCITKEVEAGNLSSDVATKLEELYYNYRDAVMQSGVPNATEIILSNMAVAFDRILLDVEDPFSFCPYHKAIREPFDYYMFGQNYVRPLIDFRTSFIGNLSLFFDMEEKLKKGHNIVLFSNHQTEPDPALISLLLERTNSYFVEKMVFVAGDRVVTDPLCKPFSMGRNVFLTARNLICVYSKKHMHDIPELVEMKRRANTRSLKEMALLLRRGSQVIWIAPSGGRDRPDPLTGQWHPAPFDASSVDNMRRLVDHSGVVGHIYPLAMLCYEVMPPPPEVEKQIGERRKFSFHGIGLSVAPEMNYDEITAGCENPEMEHPPATSSRPSAAVYPEWSGFQAYPPIPPHGFYHSPVVSSPQAHPYMWGAQHLLPPYGTPPPPYVMYPHGIYTQPSVPPGSQPFSPYAMTYPNGSAETCVSCLLTQTIRDIQKWHKWCDYCTNMGNITSEMPIMHMLPAGVPGVVAGPTTNLSIGMDYWVAPTSAIPPEHGKVPAAAATGAMISSALVAASEKVPSEIWQQDERELRRQRRKQSNRKSARRSRLRKQADYEELAQRVEALRDENAALQAEVERIKKEYDALVALNATLKVINYILIGKLLFCLQYSAMHAAEMIGTALQERTGETTTREKEDLIIKERSQHADDNVQRNMDSDPPSGPSENNQIVQ</sequence>
<dbReference type="InterPro" id="IPR012900">
    <property type="entry name" value="MFMR"/>
</dbReference>
<keyword evidence="23" id="KW-1185">Reference proteome</keyword>
<dbReference type="InterPro" id="IPR045314">
    <property type="entry name" value="bZIP_plant_GBF1"/>
</dbReference>
<comment type="caution">
    <text evidence="22">The sequence shown here is derived from an EMBL/GenBank/DDBJ whole genome shotgun (WGS) entry which is preliminary data.</text>
</comment>
<evidence type="ECO:0000256" key="10">
    <source>
        <dbReference type="ARBA" id="ARBA00022679"/>
    </source>
</evidence>
<dbReference type="InterPro" id="IPR038114">
    <property type="entry name" value="GPAT_N_sf"/>
</dbReference>
<dbReference type="STRING" id="52838.A0A4S8KGR4"/>
<comment type="pathway">
    <text evidence="3">Phospholipid metabolism; CDP-diacylglycerol biosynthesis; CDP-diacylglycerol from sn-glycerol 3-phosphate: step 1/3.</text>
</comment>
<dbReference type="Proteomes" id="UP000317650">
    <property type="component" value="Chromosome 4"/>
</dbReference>
<dbReference type="InterPro" id="IPR046347">
    <property type="entry name" value="bZIP_sf"/>
</dbReference>
<evidence type="ECO:0000256" key="5">
    <source>
        <dbReference type="ARBA" id="ARBA00007937"/>
    </source>
</evidence>
<dbReference type="SUPFAM" id="SSF69593">
    <property type="entry name" value="Glycerol-3-phosphate (1)-acyltransferase"/>
    <property type="match status" value="1"/>
</dbReference>
<dbReference type="AlphaFoldDB" id="A0A4S8KGR4"/>
<dbReference type="SMART" id="SM00563">
    <property type="entry name" value="PlsC"/>
    <property type="match status" value="1"/>
</dbReference>
<evidence type="ECO:0000256" key="15">
    <source>
        <dbReference type="ARBA" id="ARBA00023163"/>
    </source>
</evidence>
<evidence type="ECO:0000256" key="18">
    <source>
        <dbReference type="ARBA" id="ARBA00023264"/>
    </source>
</evidence>
<dbReference type="Pfam" id="PF01553">
    <property type="entry name" value="Acyltransferase"/>
    <property type="match status" value="1"/>
</dbReference>